<evidence type="ECO:0000259" key="3">
    <source>
        <dbReference type="Pfam" id="PF20009"/>
    </source>
</evidence>
<proteinExistence type="predicted"/>
<feature type="signal peptide" evidence="1">
    <location>
        <begin position="1"/>
        <end position="17"/>
    </location>
</feature>
<accession>A0A0C1QE66</accession>
<sequence>MKYKLLSLCLLSAGVNAAPFDTCPSKAFLVQGNTASIYGVNLVSGAFTEFAQSVGTNNKLNGFGFSLHDRYLYGWDYSRKDIGRVGKDYTLEPLNTIGFPDTNFYVGDVAIHENAYYVYRKGSSYGLYRVSLDETSNDYLQATRIINGGDLNLNIFDMAFAPNGEAGMAYSVDSNGNLHRINATTGESTMLGNVGQSGTFGAVYFDIDNNFYISRNQDGHIYQVNIDDPADTQLFAYGPSSGSNDGARCATAPIIDESEDPTMDYGDAPESYGTSLAENGARHVAGDLYFGDGVSAEHLPQAQDDDDGVSFVTSIETGYDALISFTLSTNGYVNAWVDWNQDGEFQSSERIISELSGVAGENRVLIPVPVDALEGNTWARFRVSNNQDIAPTGGVDTGEVEDISVSVVASSLIESSTAWQTAAFEDLWPQKGDYDFNDVVVRYRATTGQIGNQVVRYKVEGALVAVGAGYHNAFALRFKDIARNHVNEAQIKLTVDGVESQTSPLEANRNEAIAIIFADTREMVPTQEGCKFFRTEEGCSDIQRAPIPFELTLPLSTTYSANVATLDKLDPFIFAVDGHYHGPYVDSNNGRGWEVHLKNQAPTEAFDSSYLDQGDDTSSTNGYFQTGTGLPWALIIDTDWQHPKERVEMSIAYPQFVEFASSAGQSNVTWFENPVANYQYTISSASQN</sequence>
<dbReference type="Pfam" id="PF16130">
    <property type="entry name" value="DUF4842"/>
    <property type="match status" value="1"/>
</dbReference>
<organism evidence="5 6">
    <name type="scientific">Pseudoalteromonas luteoviolacea</name>
    <dbReference type="NCBI Taxonomy" id="43657"/>
    <lineage>
        <taxon>Bacteria</taxon>
        <taxon>Pseudomonadati</taxon>
        <taxon>Pseudomonadota</taxon>
        <taxon>Gammaproteobacteria</taxon>
        <taxon>Alteromonadales</taxon>
        <taxon>Pseudoalteromonadaceae</taxon>
        <taxon>Pseudoalteromonas</taxon>
    </lineage>
</organism>
<evidence type="ECO:0000256" key="1">
    <source>
        <dbReference type="SAM" id="SignalP"/>
    </source>
</evidence>
<evidence type="ECO:0000259" key="2">
    <source>
        <dbReference type="Pfam" id="PF16130"/>
    </source>
</evidence>
<dbReference type="Pfam" id="PF20009">
    <property type="entry name" value="GEVED"/>
    <property type="match status" value="1"/>
</dbReference>
<dbReference type="InterPro" id="IPR031025">
    <property type="entry name" value="LruC_dom"/>
</dbReference>
<dbReference type="EMBL" id="JWIC01000005">
    <property type="protein sequence ID" value="KID57620.1"/>
    <property type="molecule type" value="Genomic_DNA"/>
</dbReference>
<dbReference type="InterPro" id="IPR054215">
    <property type="entry name" value="DUF6923"/>
</dbReference>
<feature type="domain" description="DUF4842" evidence="2">
    <location>
        <begin position="452"/>
        <end position="671"/>
    </location>
</feature>
<dbReference type="SUPFAM" id="SSF82171">
    <property type="entry name" value="DPP6 N-terminal domain-like"/>
    <property type="match status" value="1"/>
</dbReference>
<dbReference type="Gene3D" id="2.120.10.30">
    <property type="entry name" value="TolB, C-terminal domain"/>
    <property type="match status" value="1"/>
</dbReference>
<dbReference type="RefSeq" id="WP_039609390.1">
    <property type="nucleotide sequence ID" value="NZ_JWIC01000005.1"/>
</dbReference>
<dbReference type="InterPro" id="IPR032295">
    <property type="entry name" value="DUF4842"/>
</dbReference>
<evidence type="ECO:0000313" key="6">
    <source>
        <dbReference type="Proteomes" id="UP000031327"/>
    </source>
</evidence>
<evidence type="ECO:0000313" key="5">
    <source>
        <dbReference type="EMBL" id="KID57620.1"/>
    </source>
</evidence>
<name>A0A0C1QE66_9GAMM</name>
<dbReference type="AlphaFoldDB" id="A0A0C1QE66"/>
<dbReference type="NCBIfam" id="TIGR04456">
    <property type="entry name" value="LruC_dom"/>
    <property type="match status" value="1"/>
</dbReference>
<comment type="caution">
    <text evidence="5">The sequence shown here is derived from an EMBL/GenBank/DDBJ whole genome shotgun (WGS) entry which is preliminary data.</text>
</comment>
<keyword evidence="1" id="KW-0732">Signal</keyword>
<dbReference type="OrthoDB" id="1204817at2"/>
<dbReference type="Pfam" id="PF21959">
    <property type="entry name" value="DUF6923"/>
    <property type="match status" value="1"/>
</dbReference>
<reference evidence="5 6" key="1">
    <citation type="submission" date="2014-12" db="EMBL/GenBank/DDBJ databases">
        <title>Draft Genome Sequence of Pseudoalteromonas luteoviolacea HI1.</title>
        <authorList>
            <person name="Asahina A.Y."/>
            <person name="Hadfield M.G."/>
        </authorList>
    </citation>
    <scope>NUCLEOTIDE SEQUENCE [LARGE SCALE GENOMIC DNA]</scope>
    <source>
        <strain evidence="5 6">HI1</strain>
    </source>
</reference>
<feature type="domain" description="DUF6923" evidence="4">
    <location>
        <begin position="31"/>
        <end position="251"/>
    </location>
</feature>
<dbReference type="InterPro" id="IPR011042">
    <property type="entry name" value="6-blade_b-propeller_TolB-like"/>
</dbReference>
<evidence type="ECO:0000259" key="4">
    <source>
        <dbReference type="Pfam" id="PF21959"/>
    </source>
</evidence>
<protein>
    <submittedName>
        <fullName evidence="5">Uncharacterized protein</fullName>
    </submittedName>
</protein>
<feature type="domain" description="GEVED" evidence="3">
    <location>
        <begin position="332"/>
        <end position="402"/>
    </location>
</feature>
<feature type="chain" id="PRO_5002151153" evidence="1">
    <location>
        <begin position="18"/>
        <end position="688"/>
    </location>
</feature>
<gene>
    <name evidence="5" type="ORF">JF50_10630</name>
</gene>
<dbReference type="Proteomes" id="UP000031327">
    <property type="component" value="Unassembled WGS sequence"/>
</dbReference>
<dbReference type="InterPro" id="IPR045474">
    <property type="entry name" value="GEVED"/>
</dbReference>